<accession>A0A1G1VHE9</accession>
<dbReference type="EMBL" id="MHCD01000005">
    <property type="protein sequence ID" value="OGY14810.1"/>
    <property type="molecule type" value="Genomic_DNA"/>
</dbReference>
<dbReference type="Pfam" id="PF09992">
    <property type="entry name" value="NAGPA"/>
    <property type="match status" value="1"/>
</dbReference>
<feature type="compositionally biased region" description="Polar residues" evidence="1">
    <location>
        <begin position="47"/>
        <end position="57"/>
    </location>
</feature>
<evidence type="ECO:0000313" key="4">
    <source>
        <dbReference type="EMBL" id="OGY14810.1"/>
    </source>
</evidence>
<reference evidence="4 5" key="1">
    <citation type="journal article" date="2016" name="Nat. Commun.">
        <title>Thousands of microbial genomes shed light on interconnected biogeochemical processes in an aquifer system.</title>
        <authorList>
            <person name="Anantharaman K."/>
            <person name="Brown C.T."/>
            <person name="Hug L.A."/>
            <person name="Sharon I."/>
            <person name="Castelle C.J."/>
            <person name="Probst A.J."/>
            <person name="Thomas B.C."/>
            <person name="Singh A."/>
            <person name="Wilkins M.J."/>
            <person name="Karaoz U."/>
            <person name="Brodie E.L."/>
            <person name="Williams K.H."/>
            <person name="Hubbard S.S."/>
            <person name="Banfield J.F."/>
        </authorList>
    </citation>
    <scope>NUCLEOTIDE SEQUENCE [LARGE SCALE GENOMIC DNA]</scope>
</reference>
<keyword evidence="2" id="KW-0472">Membrane</keyword>
<evidence type="ECO:0000256" key="2">
    <source>
        <dbReference type="SAM" id="Phobius"/>
    </source>
</evidence>
<feature type="compositionally biased region" description="Low complexity" evidence="1">
    <location>
        <begin position="58"/>
        <end position="75"/>
    </location>
</feature>
<name>A0A1G1VHE9_9BACT</name>
<dbReference type="Proteomes" id="UP000177685">
    <property type="component" value="Unassembled WGS sequence"/>
</dbReference>
<gene>
    <name evidence="4" type="ORF">A3A58_01420</name>
</gene>
<evidence type="ECO:0000313" key="5">
    <source>
        <dbReference type="Proteomes" id="UP000177685"/>
    </source>
</evidence>
<keyword evidence="2" id="KW-1133">Transmembrane helix</keyword>
<protein>
    <recommendedName>
        <fullName evidence="3">Phosphodiester glycosidase domain-containing protein</fullName>
    </recommendedName>
</protein>
<feature type="domain" description="Phosphodiester glycosidase" evidence="3">
    <location>
        <begin position="229"/>
        <end position="322"/>
    </location>
</feature>
<keyword evidence="2" id="KW-0812">Transmembrane</keyword>
<comment type="caution">
    <text evidence="4">The sequence shown here is derived from an EMBL/GenBank/DDBJ whole genome shotgun (WGS) entry which is preliminary data.</text>
</comment>
<dbReference type="InterPro" id="IPR018711">
    <property type="entry name" value="NAGPA"/>
</dbReference>
<organism evidence="4 5">
    <name type="scientific">Candidatus Blackburnbacteria bacterium RIFCSPLOWO2_01_FULL_41_27</name>
    <dbReference type="NCBI Taxonomy" id="1797520"/>
    <lineage>
        <taxon>Bacteria</taxon>
        <taxon>Candidatus Blackburniibacteriota</taxon>
    </lineage>
</organism>
<feature type="compositionally biased region" description="Pro residues" evidence="1">
    <location>
        <begin position="76"/>
        <end position="87"/>
    </location>
</feature>
<feature type="region of interest" description="Disordered" evidence="1">
    <location>
        <begin position="39"/>
        <end position="103"/>
    </location>
</feature>
<feature type="transmembrane region" description="Helical" evidence="2">
    <location>
        <begin position="6"/>
        <end position="31"/>
    </location>
</feature>
<sequence>MRKFTHISGFVDFTIIFVVVIIVAVTGFIVIQNRKQAQSLMPVEVPPTSSTQPEVSNTPEASPSAETSPSASPSTIPSPSPSKPTPSPIAAVSGPPGSGYSRITVKTERGNFTASVVSIDMAGVRMVTDTANEDNCTTDCPVRSLADYVTSSGGFAGINGSYFCPETYPDCADKKNSFDFPVYNSRLSKWINNDKLFWNSRSMVYYDGGIMHFQRDANSFSGSLSAGVVNYPGLLDGGNVIVDEGSLSEKQATKGTKGGIGIRGNTVYLIIASGVNMADFAHVFKSLGADSAMNLDGGGSSALWFGGYKVGPGRSLPNAVIFSR</sequence>
<proteinExistence type="predicted"/>
<evidence type="ECO:0000259" key="3">
    <source>
        <dbReference type="Pfam" id="PF09992"/>
    </source>
</evidence>
<dbReference type="AlphaFoldDB" id="A0A1G1VHE9"/>
<evidence type="ECO:0000256" key="1">
    <source>
        <dbReference type="SAM" id="MobiDB-lite"/>
    </source>
</evidence>